<organism evidence="1 2">
    <name type="scientific">Halomonas halmophila</name>
    <dbReference type="NCBI Taxonomy" id="252"/>
    <lineage>
        <taxon>Bacteria</taxon>
        <taxon>Pseudomonadati</taxon>
        <taxon>Pseudomonadota</taxon>
        <taxon>Gammaproteobacteria</taxon>
        <taxon>Oceanospirillales</taxon>
        <taxon>Halomonadaceae</taxon>
        <taxon>Halomonas</taxon>
    </lineage>
</organism>
<evidence type="ECO:0000313" key="2">
    <source>
        <dbReference type="Proteomes" id="UP000319812"/>
    </source>
</evidence>
<accession>A0A4Y4F8X3</accession>
<dbReference type="Proteomes" id="UP000319812">
    <property type="component" value="Unassembled WGS sequence"/>
</dbReference>
<sequence length="103" mass="11741">MINFCTTSDSVRIAYAARYPERVSHLILYNAYAHGAYSAGVNQQQSDEARALEQLIEVGWGHPNSAIREVFARLMSPREAADQVVWWEQLQRYTAEPDDAVRL</sequence>
<dbReference type="OrthoDB" id="7055710at2"/>
<comment type="caution">
    <text evidence="1">The sequence shown here is derived from an EMBL/GenBank/DDBJ whole genome shotgun (WGS) entry which is preliminary data.</text>
</comment>
<dbReference type="SUPFAM" id="SSF53474">
    <property type="entry name" value="alpha/beta-Hydrolases"/>
    <property type="match status" value="1"/>
</dbReference>
<dbReference type="InterPro" id="IPR029058">
    <property type="entry name" value="AB_hydrolase_fold"/>
</dbReference>
<dbReference type="Gene3D" id="3.40.50.1820">
    <property type="entry name" value="alpha/beta hydrolase"/>
    <property type="match status" value="1"/>
</dbReference>
<dbReference type="AlphaFoldDB" id="A0A4Y4F8X3"/>
<protein>
    <submittedName>
        <fullName evidence="1">Uncharacterized protein</fullName>
    </submittedName>
</protein>
<name>A0A4Y4F8X3_9GAMM</name>
<gene>
    <name evidence="1" type="ORF">HHA01_25450</name>
</gene>
<dbReference type="EMBL" id="BJOC01000039">
    <property type="protein sequence ID" value="GED23568.1"/>
    <property type="molecule type" value="Genomic_DNA"/>
</dbReference>
<proteinExistence type="predicted"/>
<dbReference type="RefSeq" id="WP_141321369.1">
    <property type="nucleotide sequence ID" value="NZ_BJOC01000039.1"/>
</dbReference>
<keyword evidence="2" id="KW-1185">Reference proteome</keyword>
<evidence type="ECO:0000313" key="1">
    <source>
        <dbReference type="EMBL" id="GED23568.1"/>
    </source>
</evidence>
<reference evidence="1 2" key="1">
    <citation type="submission" date="2019-06" db="EMBL/GenBank/DDBJ databases">
        <title>Whole genome shotgun sequence of Halomonas halmophila NBRC 15537.</title>
        <authorList>
            <person name="Hosoyama A."/>
            <person name="Uohara A."/>
            <person name="Ohji S."/>
            <person name="Ichikawa N."/>
        </authorList>
    </citation>
    <scope>NUCLEOTIDE SEQUENCE [LARGE SCALE GENOMIC DNA]</scope>
    <source>
        <strain evidence="1 2">NBRC 15537</strain>
    </source>
</reference>